<reference evidence="1" key="1">
    <citation type="journal article" date="2020" name="Int. J. Syst. Evol. Microbiol.">
        <title>Aquipluma nitroreducens gen. nov. sp. nov., a novel facultatively anaerobic bacterium isolated from a freshwater lake.</title>
        <authorList>
            <person name="Watanabe M."/>
            <person name="Kojima H."/>
            <person name="Fukui M."/>
        </authorList>
    </citation>
    <scope>NUCLEOTIDE SEQUENCE</scope>
    <source>
        <strain evidence="1">MeG22</strain>
    </source>
</reference>
<protein>
    <submittedName>
        <fullName evidence="1">Uncharacterized protein</fullName>
    </submittedName>
</protein>
<dbReference type="EMBL" id="AP018694">
    <property type="protein sequence ID" value="BBE19812.1"/>
    <property type="molecule type" value="Genomic_DNA"/>
</dbReference>
<accession>A0A5K7SDX4</accession>
<dbReference type="AlphaFoldDB" id="A0A5K7SDX4"/>
<dbReference type="RefSeq" id="WP_318348026.1">
    <property type="nucleotide sequence ID" value="NZ_AP018694.1"/>
</dbReference>
<proteinExistence type="predicted"/>
<gene>
    <name evidence="1" type="ORF">AQPE_4000</name>
</gene>
<keyword evidence="2" id="KW-1185">Reference proteome</keyword>
<dbReference type="KEGG" id="anf:AQPE_4000"/>
<organism evidence="1 2">
    <name type="scientific">Aquipluma nitroreducens</name>
    <dbReference type="NCBI Taxonomy" id="2010828"/>
    <lineage>
        <taxon>Bacteria</taxon>
        <taxon>Pseudomonadati</taxon>
        <taxon>Bacteroidota</taxon>
        <taxon>Bacteroidia</taxon>
        <taxon>Marinilabiliales</taxon>
        <taxon>Prolixibacteraceae</taxon>
        <taxon>Aquipluma</taxon>
    </lineage>
</organism>
<evidence type="ECO:0000313" key="1">
    <source>
        <dbReference type="EMBL" id="BBE19812.1"/>
    </source>
</evidence>
<evidence type="ECO:0000313" key="2">
    <source>
        <dbReference type="Proteomes" id="UP001193389"/>
    </source>
</evidence>
<name>A0A5K7SDX4_9BACT</name>
<dbReference type="Proteomes" id="UP001193389">
    <property type="component" value="Chromosome"/>
</dbReference>
<sequence>MLVLLTADFCSHYNLPARIKISPNDIPLISSNESRIAIYDHVEIICSDKEKENLIIENNNAFEITIISYERFHELTQITHEKVCDYIFYDVDNSVFSCCELTSCQSDYLETHLVNGKPEQGKRAKAHSQLETTTNKLLAVPSITEFIGKFRSRTALFAYRLSENINQNSSIAKSINAFNRNPSSINTSLGNGFYFVQRMYPNTFAV</sequence>